<dbReference type="Pfam" id="PF00892">
    <property type="entry name" value="EamA"/>
    <property type="match status" value="2"/>
</dbReference>
<feature type="transmembrane region" description="Helical" evidence="3">
    <location>
        <begin position="226"/>
        <end position="249"/>
    </location>
</feature>
<feature type="domain" description="EamA" evidence="4">
    <location>
        <begin position="139"/>
        <end position="272"/>
    </location>
</feature>
<dbReference type="InterPro" id="IPR000620">
    <property type="entry name" value="EamA_dom"/>
</dbReference>
<feature type="transmembrane region" description="Helical" evidence="3">
    <location>
        <begin position="139"/>
        <end position="158"/>
    </location>
</feature>
<sequence length="307" mass="31573">MAATAILWGSAFPAIRIALDGYAPTDMAVLRLATAVVLLLPCLLTGRVSRLRRADLPRMAGFGLSGMTTYQLLLYGGERHVEGGTAAMLVATSPVFATLLGMLVLRERPGVWGLGGLAVALCGALVVAMTSGGGGGSRTGMAMVVLAAAAQATSFILQKPLLRRYSGMDCIFYGSLFGLLPLLACAPGAAAHAVTAGWQQSAAVLWLGLGCTVLAFCTWSRVLSAATAATSCLVLYAVPVAALLLDAALLGTLPAPMAGVGGLIVLAGVAMAALRRPPKPQPEQQPEPRPEPSGRAARPRERERVSS</sequence>
<reference evidence="5 6" key="1">
    <citation type="submission" date="2024-06" db="EMBL/GenBank/DDBJ databases">
        <title>The Natural Products Discovery Center: Release of the First 8490 Sequenced Strains for Exploring Actinobacteria Biosynthetic Diversity.</title>
        <authorList>
            <person name="Kalkreuter E."/>
            <person name="Kautsar S.A."/>
            <person name="Yang D."/>
            <person name="Bader C.D."/>
            <person name="Teijaro C.N."/>
            <person name="Fluegel L."/>
            <person name="Davis C.M."/>
            <person name="Simpson J.R."/>
            <person name="Lauterbach L."/>
            <person name="Steele A.D."/>
            <person name="Gui C."/>
            <person name="Meng S."/>
            <person name="Li G."/>
            <person name="Viehrig K."/>
            <person name="Ye F."/>
            <person name="Su P."/>
            <person name="Kiefer A.F."/>
            <person name="Nichols A."/>
            <person name="Cepeda A.J."/>
            <person name="Yan W."/>
            <person name="Fan B."/>
            <person name="Jiang Y."/>
            <person name="Adhikari A."/>
            <person name="Zheng C.-J."/>
            <person name="Schuster L."/>
            <person name="Cowan T.M."/>
            <person name="Smanski M.J."/>
            <person name="Chevrette M.G."/>
            <person name="De Carvalho L.P.S."/>
            <person name="Shen B."/>
        </authorList>
    </citation>
    <scope>NUCLEOTIDE SEQUENCE [LARGE SCALE GENOMIC DNA]</scope>
    <source>
        <strain evidence="5 6">NPDC052347</strain>
    </source>
</reference>
<dbReference type="PANTHER" id="PTHR12715:SF4">
    <property type="entry name" value="EAMA DOMAIN-CONTAINING PROTEIN"/>
    <property type="match status" value="1"/>
</dbReference>
<evidence type="ECO:0000259" key="4">
    <source>
        <dbReference type="Pfam" id="PF00892"/>
    </source>
</evidence>
<feature type="transmembrane region" description="Helical" evidence="3">
    <location>
        <begin position="112"/>
        <end position="133"/>
    </location>
</feature>
<feature type="transmembrane region" description="Helical" evidence="3">
    <location>
        <begin position="28"/>
        <end position="44"/>
    </location>
</feature>
<feature type="transmembrane region" description="Helical" evidence="3">
    <location>
        <begin position="170"/>
        <end position="190"/>
    </location>
</feature>
<feature type="domain" description="EamA" evidence="4">
    <location>
        <begin position="3"/>
        <end position="128"/>
    </location>
</feature>
<feature type="transmembrane region" description="Helical" evidence="3">
    <location>
        <begin position="255"/>
        <end position="274"/>
    </location>
</feature>
<protein>
    <submittedName>
        <fullName evidence="5">DMT family transporter</fullName>
    </submittedName>
</protein>
<comment type="caution">
    <text evidence="5">The sequence shown here is derived from an EMBL/GenBank/DDBJ whole genome shotgun (WGS) entry which is preliminary data.</text>
</comment>
<keyword evidence="3" id="KW-0812">Transmembrane</keyword>
<dbReference type="RefSeq" id="WP_109278500.1">
    <property type="nucleotide sequence ID" value="NZ_JBFAUK010000002.1"/>
</dbReference>
<feature type="region of interest" description="Disordered" evidence="2">
    <location>
        <begin position="276"/>
        <end position="307"/>
    </location>
</feature>
<organism evidence="5 6">
    <name type="scientific">Streptomyces orinoci</name>
    <name type="common">Streptoverticillium orinoci</name>
    <dbReference type="NCBI Taxonomy" id="67339"/>
    <lineage>
        <taxon>Bacteria</taxon>
        <taxon>Bacillati</taxon>
        <taxon>Actinomycetota</taxon>
        <taxon>Actinomycetes</taxon>
        <taxon>Kitasatosporales</taxon>
        <taxon>Streptomycetaceae</taxon>
        <taxon>Streptomyces</taxon>
    </lineage>
</organism>
<evidence type="ECO:0000256" key="3">
    <source>
        <dbReference type="SAM" id="Phobius"/>
    </source>
</evidence>
<accession>A0ABV3JQZ0</accession>
<feature type="transmembrane region" description="Helical" evidence="3">
    <location>
        <begin position="86"/>
        <end position="105"/>
    </location>
</feature>
<proteinExistence type="inferred from homology"/>
<keyword evidence="6" id="KW-1185">Reference proteome</keyword>
<dbReference type="InterPro" id="IPR052756">
    <property type="entry name" value="Alkyne_AA_exporter"/>
</dbReference>
<dbReference type="EMBL" id="JBFAUK010000002">
    <property type="protein sequence ID" value="MEV5505314.1"/>
    <property type="molecule type" value="Genomic_DNA"/>
</dbReference>
<name>A0ABV3JQZ0_STRON</name>
<dbReference type="PANTHER" id="PTHR12715">
    <property type="entry name" value="TRANSPORTER, DRUG/METABOLITE EXPORTER FAMILY"/>
    <property type="match status" value="1"/>
</dbReference>
<feature type="compositionally biased region" description="Basic and acidic residues" evidence="2">
    <location>
        <begin position="286"/>
        <end position="307"/>
    </location>
</feature>
<gene>
    <name evidence="5" type="ORF">AB0L16_02400</name>
</gene>
<dbReference type="Proteomes" id="UP001552594">
    <property type="component" value="Unassembled WGS sequence"/>
</dbReference>
<evidence type="ECO:0000313" key="6">
    <source>
        <dbReference type="Proteomes" id="UP001552594"/>
    </source>
</evidence>
<evidence type="ECO:0000256" key="2">
    <source>
        <dbReference type="SAM" id="MobiDB-lite"/>
    </source>
</evidence>
<feature type="transmembrane region" description="Helical" evidence="3">
    <location>
        <begin position="56"/>
        <end position="74"/>
    </location>
</feature>
<keyword evidence="3" id="KW-1133">Transmembrane helix</keyword>
<evidence type="ECO:0000313" key="5">
    <source>
        <dbReference type="EMBL" id="MEV5505314.1"/>
    </source>
</evidence>
<keyword evidence="3" id="KW-0472">Membrane</keyword>
<dbReference type="SUPFAM" id="SSF103481">
    <property type="entry name" value="Multidrug resistance efflux transporter EmrE"/>
    <property type="match status" value="2"/>
</dbReference>
<dbReference type="InterPro" id="IPR037185">
    <property type="entry name" value="EmrE-like"/>
</dbReference>
<evidence type="ECO:0000256" key="1">
    <source>
        <dbReference type="ARBA" id="ARBA00007362"/>
    </source>
</evidence>
<feature type="transmembrane region" description="Helical" evidence="3">
    <location>
        <begin position="202"/>
        <end position="219"/>
    </location>
</feature>
<comment type="similarity">
    <text evidence="1">Belongs to the EamA transporter family.</text>
</comment>